<keyword evidence="3" id="KW-1185">Reference proteome</keyword>
<feature type="region of interest" description="Disordered" evidence="1">
    <location>
        <begin position="22"/>
        <end position="43"/>
    </location>
</feature>
<dbReference type="EMBL" id="OOIL02000150">
    <property type="protein sequence ID" value="VFQ61244.1"/>
    <property type="molecule type" value="Genomic_DNA"/>
</dbReference>
<gene>
    <name evidence="2" type="ORF">CCAM_LOCUS3020</name>
</gene>
<evidence type="ECO:0000313" key="2">
    <source>
        <dbReference type="EMBL" id="VFQ61244.1"/>
    </source>
</evidence>
<name>A0A484KBL0_9ASTE</name>
<dbReference type="Proteomes" id="UP000595140">
    <property type="component" value="Unassembled WGS sequence"/>
</dbReference>
<reference evidence="2 3" key="1">
    <citation type="submission" date="2018-04" db="EMBL/GenBank/DDBJ databases">
        <authorList>
            <person name="Vogel A."/>
        </authorList>
    </citation>
    <scope>NUCLEOTIDE SEQUENCE [LARGE SCALE GENOMIC DNA]</scope>
</reference>
<organism evidence="2 3">
    <name type="scientific">Cuscuta campestris</name>
    <dbReference type="NCBI Taxonomy" id="132261"/>
    <lineage>
        <taxon>Eukaryota</taxon>
        <taxon>Viridiplantae</taxon>
        <taxon>Streptophyta</taxon>
        <taxon>Embryophyta</taxon>
        <taxon>Tracheophyta</taxon>
        <taxon>Spermatophyta</taxon>
        <taxon>Magnoliopsida</taxon>
        <taxon>eudicotyledons</taxon>
        <taxon>Gunneridae</taxon>
        <taxon>Pentapetalae</taxon>
        <taxon>asterids</taxon>
        <taxon>lamiids</taxon>
        <taxon>Solanales</taxon>
        <taxon>Convolvulaceae</taxon>
        <taxon>Cuscuteae</taxon>
        <taxon>Cuscuta</taxon>
        <taxon>Cuscuta subgen. Grammica</taxon>
        <taxon>Cuscuta sect. Cleistogrammica</taxon>
    </lineage>
</organism>
<dbReference type="AlphaFoldDB" id="A0A484KBL0"/>
<sequence>MPCWGNDNTPHVHGLFDSEAAQPPAVRSPTHPPSSSSSGKLQSTTCCNHREITFSFATSAGHPRRTLRLKWRMMLEASLNCCFKGRLQTMNHNTKKQGDFGEELKRITIWIFLLILNLEHKRSSILDGYGQNQK</sequence>
<proteinExistence type="predicted"/>
<evidence type="ECO:0000256" key="1">
    <source>
        <dbReference type="SAM" id="MobiDB-lite"/>
    </source>
</evidence>
<protein>
    <submittedName>
        <fullName evidence="2">Uncharacterized protein</fullName>
    </submittedName>
</protein>
<evidence type="ECO:0000313" key="3">
    <source>
        <dbReference type="Proteomes" id="UP000595140"/>
    </source>
</evidence>
<accession>A0A484KBL0</accession>